<dbReference type="Gene3D" id="3.90.79.10">
    <property type="entry name" value="Nucleoside Triphosphate Pyrophosphohydrolase"/>
    <property type="match status" value="1"/>
</dbReference>
<comment type="subcellular location">
    <subcellularLocation>
        <location evidence="2">Nucleus</location>
    </subcellularLocation>
</comment>
<dbReference type="CDD" id="cd03427">
    <property type="entry name" value="NUDIX_MTH1_Nudt1"/>
    <property type="match status" value="1"/>
</dbReference>
<organism evidence="25">
    <name type="scientific">Ostreococcus tauri</name>
    <name type="common">Marine green alga</name>
    <dbReference type="NCBI Taxonomy" id="70448"/>
    <lineage>
        <taxon>Eukaryota</taxon>
        <taxon>Viridiplantae</taxon>
        <taxon>Chlorophyta</taxon>
        <taxon>Mamiellophyceae</taxon>
        <taxon>Mamiellales</taxon>
        <taxon>Bathycoccaceae</taxon>
        <taxon>Ostreococcus</taxon>
    </lineage>
</organism>
<comment type="cofactor">
    <cofactor evidence="1">
        <name>Mg(2+)</name>
        <dbReference type="ChEBI" id="CHEBI:18420"/>
    </cofactor>
</comment>
<comment type="catalytic activity">
    <reaction evidence="21">
        <text>O(6)-methyl-dGTP + H2O = O(6)-methyl-dGMP + diphosphate + H(+)</text>
        <dbReference type="Rhea" id="RHEA:67600"/>
        <dbReference type="ChEBI" id="CHEBI:15377"/>
        <dbReference type="ChEBI" id="CHEBI:15378"/>
        <dbReference type="ChEBI" id="CHEBI:33019"/>
        <dbReference type="ChEBI" id="CHEBI:169974"/>
        <dbReference type="ChEBI" id="CHEBI:169975"/>
    </reaction>
    <physiologicalReaction direction="left-to-right" evidence="21">
        <dbReference type="Rhea" id="RHEA:67601"/>
    </physiologicalReaction>
</comment>
<sequence length="175" mass="20230">MSRVREGEIEIPSAKHKEFTLVMIRDYAEDKILLGEKLRGFGSGYFNGFGGKIEPGETIEEAAQRELKEEANIEATDMTARGCLRFIFDDNPTPWLVHVFHASAYTGDIAASDEMRPVWYKLNPSEVPFERMWADDPHWWPYLLAEKKFVGTFLFTNTTELVKFWIRETDDLSTI</sequence>
<dbReference type="EMBL" id="KZ155785">
    <property type="protein sequence ID" value="OUS45819.1"/>
    <property type="molecule type" value="Genomic_DNA"/>
</dbReference>
<dbReference type="SUPFAM" id="SSF55811">
    <property type="entry name" value="Nudix"/>
    <property type="match status" value="1"/>
</dbReference>
<comment type="catalytic activity">
    <reaction evidence="10">
        <text>2-oxo-dATP + H2O = 2-oxo-dAMP + diphosphate + H(+)</text>
        <dbReference type="Rhea" id="RHEA:31583"/>
        <dbReference type="ChEBI" id="CHEBI:15377"/>
        <dbReference type="ChEBI" id="CHEBI:15378"/>
        <dbReference type="ChEBI" id="CHEBI:33019"/>
        <dbReference type="ChEBI" id="CHEBI:63212"/>
        <dbReference type="ChEBI" id="CHEBI:77897"/>
        <dbReference type="EC" id="3.6.1.56"/>
    </reaction>
    <physiologicalReaction direction="left-to-right" evidence="10">
        <dbReference type="Rhea" id="RHEA:31584"/>
    </physiologicalReaction>
</comment>
<dbReference type="PRINTS" id="PR01403">
    <property type="entry name" value="8OXTPHPHTASE"/>
</dbReference>
<keyword evidence="7" id="KW-0460">Magnesium</keyword>
<comment type="similarity">
    <text evidence="3">Belongs to the Nudix hydrolase family.</text>
</comment>
<evidence type="ECO:0000256" key="16">
    <source>
        <dbReference type="ARBA" id="ARBA00030634"/>
    </source>
</evidence>
<accession>A0A1Y5I8C9</accession>
<keyword evidence="8" id="KW-0539">Nucleus</keyword>
<comment type="catalytic activity">
    <reaction evidence="22">
        <text>N(6)-methyl-dATP + H2O = N(6)-methyl-dAMP + diphosphate + H(+)</text>
        <dbReference type="Rhea" id="RHEA:67604"/>
        <dbReference type="ChEBI" id="CHEBI:15377"/>
        <dbReference type="ChEBI" id="CHEBI:15378"/>
        <dbReference type="ChEBI" id="CHEBI:33019"/>
        <dbReference type="ChEBI" id="CHEBI:169976"/>
        <dbReference type="ChEBI" id="CHEBI:172872"/>
    </reaction>
    <physiologicalReaction direction="left-to-right" evidence="22">
        <dbReference type="Rhea" id="RHEA:67605"/>
    </physiologicalReaction>
</comment>
<proteinExistence type="inferred from homology"/>
<dbReference type="GO" id="GO:0046872">
    <property type="term" value="F:metal ion binding"/>
    <property type="evidence" value="ECO:0007669"/>
    <property type="project" value="UniProtKB-KW"/>
</dbReference>
<comment type="catalytic activity">
    <reaction evidence="11">
        <text>8-oxo-dGTP + H2O = 8-oxo-dGMP + diphosphate + H(+)</text>
        <dbReference type="Rhea" id="RHEA:31575"/>
        <dbReference type="ChEBI" id="CHEBI:15377"/>
        <dbReference type="ChEBI" id="CHEBI:15378"/>
        <dbReference type="ChEBI" id="CHEBI:33019"/>
        <dbReference type="ChEBI" id="CHEBI:63224"/>
        <dbReference type="ChEBI" id="CHEBI:77896"/>
    </reaction>
    <physiologicalReaction direction="left-to-right" evidence="11">
        <dbReference type="Rhea" id="RHEA:31576"/>
    </physiologicalReaction>
</comment>
<evidence type="ECO:0000256" key="10">
    <source>
        <dbReference type="ARBA" id="ARBA00024459"/>
    </source>
</evidence>
<dbReference type="PROSITE" id="PS51462">
    <property type="entry name" value="NUDIX"/>
    <property type="match status" value="1"/>
</dbReference>
<dbReference type="EC" id="3.6.1.56" evidence="13"/>
<evidence type="ECO:0000256" key="14">
    <source>
        <dbReference type="ARBA" id="ARBA00026218"/>
    </source>
</evidence>
<comment type="catalytic activity">
    <reaction evidence="20">
        <text>N(6)-methyl-ATP + H2O = N(6)-methyl-AMP + diphosphate + H(+)</text>
        <dbReference type="Rhea" id="RHEA:67608"/>
        <dbReference type="ChEBI" id="CHEBI:15377"/>
        <dbReference type="ChEBI" id="CHEBI:15378"/>
        <dbReference type="ChEBI" id="CHEBI:33019"/>
        <dbReference type="ChEBI" id="CHEBI:144842"/>
        <dbReference type="ChEBI" id="CHEBI:172873"/>
    </reaction>
    <physiologicalReaction direction="left-to-right" evidence="20">
        <dbReference type="Rhea" id="RHEA:67609"/>
    </physiologicalReaction>
</comment>
<dbReference type="InterPro" id="IPR015797">
    <property type="entry name" value="NUDIX_hydrolase-like_dom_sf"/>
</dbReference>
<comment type="function">
    <text evidence="23">Oxidized purine nucleoside triphosphate hydrolase which is a prominent sanitizer of the oxidized nucleotide pool. Catalyzes the hydrolysis of 2-oxo-dATP (2-hydroxy-dATP) into 2-oxo-dAMP. Also has a significant hydrolase activity toward 2-oxo-ATP, 8-oxo-dGTP and 8-oxo-dATP. Through the hydrolysis of oxidized purine nucleoside triphosphates, prevents their incorporation into DNA and the subsequent transversions A:T to C:G and G:C to T:A. Also catalyzes the hydrolysis of methylated purine nucleoside triphosphate preventing their integration into DNA. Through this antimutagenic activity protects cells from oxidative stress.</text>
</comment>
<keyword evidence="6 25" id="KW-0378">Hydrolase</keyword>
<reference evidence="25" key="1">
    <citation type="submission" date="2017-04" db="EMBL/GenBank/DDBJ databases">
        <title>Population genomics of picophytoplankton unveils novel chromosome hypervariability.</title>
        <authorList>
            <consortium name="DOE Joint Genome Institute"/>
            <person name="Blanc-Mathieu R."/>
            <person name="Krasovec M."/>
            <person name="Hebrard M."/>
            <person name="Yau S."/>
            <person name="Desgranges E."/>
            <person name="Martin J."/>
            <person name="Schackwitz W."/>
            <person name="Kuo A."/>
            <person name="Salin G."/>
            <person name="Donnadieu C."/>
            <person name="Desdevises Y."/>
            <person name="Sanchez-Ferandin S."/>
            <person name="Moreau H."/>
            <person name="Rivals E."/>
            <person name="Grigoriev I.V."/>
            <person name="Grimsley N."/>
            <person name="Eyre-Walker A."/>
            <person name="Piganeau G."/>
        </authorList>
    </citation>
    <scope>NUCLEOTIDE SEQUENCE [LARGE SCALE GENOMIC DNA]</scope>
    <source>
        <strain evidence="25">RCC 1115</strain>
    </source>
</reference>
<dbReference type="AlphaFoldDB" id="A0A1Y5I8C9"/>
<protein>
    <recommendedName>
        <fullName evidence="14">Oxidized purine nucleoside triphosphate hydrolase</fullName>
        <ecNumber evidence="13">3.6.1.56</ecNumber>
    </recommendedName>
    <alternativeName>
        <fullName evidence="18">2-hydroxy-dATP diphosphatase</fullName>
    </alternativeName>
    <alternativeName>
        <fullName evidence="17">7,8-dihydro-8-oxoguanine triphosphatase</fullName>
    </alternativeName>
    <alternativeName>
        <fullName evidence="16">8-oxo-dGTPase</fullName>
    </alternativeName>
    <alternativeName>
        <fullName evidence="19">Methylated purine nucleoside triphosphate hydrolase</fullName>
    </alternativeName>
    <alternativeName>
        <fullName evidence="15">Nucleoside diphosphate-linked moiety X motif 1</fullName>
    </alternativeName>
</protein>
<dbReference type="PROSITE" id="PS00893">
    <property type="entry name" value="NUDIX_BOX"/>
    <property type="match status" value="1"/>
</dbReference>
<evidence type="ECO:0000256" key="2">
    <source>
        <dbReference type="ARBA" id="ARBA00004123"/>
    </source>
</evidence>
<dbReference type="GO" id="GO:0008413">
    <property type="term" value="F:8-oxo-7,8-dihydroguanosine triphosphate pyrophosphatase activity"/>
    <property type="evidence" value="ECO:0007669"/>
    <property type="project" value="InterPro"/>
</dbReference>
<evidence type="ECO:0000256" key="18">
    <source>
        <dbReference type="ARBA" id="ARBA00031927"/>
    </source>
</evidence>
<dbReference type="Proteomes" id="UP000195557">
    <property type="component" value="Unassembled WGS sequence"/>
</dbReference>
<dbReference type="PANTHER" id="PTHR43758">
    <property type="entry name" value="7,8-DIHYDRO-8-OXOGUANINE TRIPHOSPHATASE"/>
    <property type="match status" value="1"/>
</dbReference>
<evidence type="ECO:0000256" key="17">
    <source>
        <dbReference type="ARBA" id="ARBA00030682"/>
    </source>
</evidence>
<evidence type="ECO:0000256" key="20">
    <source>
        <dbReference type="ARBA" id="ARBA00048002"/>
    </source>
</evidence>
<evidence type="ECO:0000256" key="9">
    <source>
        <dbReference type="ARBA" id="ARBA00024448"/>
    </source>
</evidence>
<dbReference type="InterPro" id="IPR003563">
    <property type="entry name" value="8ODP"/>
</dbReference>
<evidence type="ECO:0000256" key="1">
    <source>
        <dbReference type="ARBA" id="ARBA00001946"/>
    </source>
</evidence>
<evidence type="ECO:0000256" key="11">
    <source>
        <dbReference type="ARBA" id="ARBA00024486"/>
    </source>
</evidence>
<evidence type="ECO:0000256" key="4">
    <source>
        <dbReference type="ARBA" id="ARBA00011245"/>
    </source>
</evidence>
<name>A0A1Y5I8C9_OSTTA</name>
<evidence type="ECO:0000256" key="3">
    <source>
        <dbReference type="ARBA" id="ARBA00005582"/>
    </source>
</evidence>
<evidence type="ECO:0000256" key="22">
    <source>
        <dbReference type="ARBA" id="ARBA00049032"/>
    </source>
</evidence>
<evidence type="ECO:0000256" key="8">
    <source>
        <dbReference type="ARBA" id="ARBA00023242"/>
    </source>
</evidence>
<comment type="catalytic activity">
    <reaction evidence="9">
        <text>8-oxo-dATP + H2O = 8-oxo-dAMP + diphosphate + H(+)</text>
        <dbReference type="Rhea" id="RHEA:65396"/>
        <dbReference type="ChEBI" id="CHEBI:15377"/>
        <dbReference type="ChEBI" id="CHEBI:15378"/>
        <dbReference type="ChEBI" id="CHEBI:33019"/>
        <dbReference type="ChEBI" id="CHEBI:71361"/>
        <dbReference type="ChEBI" id="CHEBI:172871"/>
    </reaction>
    <physiologicalReaction direction="left-to-right" evidence="9">
        <dbReference type="Rhea" id="RHEA:65397"/>
    </physiologicalReaction>
</comment>
<keyword evidence="5" id="KW-0479">Metal-binding</keyword>
<evidence type="ECO:0000256" key="7">
    <source>
        <dbReference type="ARBA" id="ARBA00022842"/>
    </source>
</evidence>
<evidence type="ECO:0000256" key="19">
    <source>
        <dbReference type="ARBA" id="ARBA00032071"/>
    </source>
</evidence>
<dbReference type="GO" id="GO:0008828">
    <property type="term" value="F:dATP diphosphatase activity"/>
    <property type="evidence" value="ECO:0007669"/>
    <property type="project" value="UniProtKB-EC"/>
</dbReference>
<dbReference type="InterPro" id="IPR000086">
    <property type="entry name" value="NUDIX_hydrolase_dom"/>
</dbReference>
<dbReference type="PANTHER" id="PTHR43758:SF2">
    <property type="entry name" value="OXIDIZED PURINE NUCLEOSIDE TRIPHOSPHATE HYDROLASE"/>
    <property type="match status" value="1"/>
</dbReference>
<comment type="subunit">
    <text evidence="4">Monomer.</text>
</comment>
<dbReference type="GO" id="GO:0005634">
    <property type="term" value="C:nucleus"/>
    <property type="evidence" value="ECO:0007669"/>
    <property type="project" value="UniProtKB-SubCell"/>
</dbReference>
<evidence type="ECO:0000313" key="25">
    <source>
        <dbReference type="EMBL" id="OUS45819.1"/>
    </source>
</evidence>
<dbReference type="GO" id="GO:0005737">
    <property type="term" value="C:cytoplasm"/>
    <property type="evidence" value="ECO:0007669"/>
    <property type="project" value="TreeGrafter"/>
</dbReference>
<dbReference type="GO" id="GO:0042262">
    <property type="term" value="P:DNA protection"/>
    <property type="evidence" value="ECO:0007669"/>
    <property type="project" value="InterPro"/>
</dbReference>
<evidence type="ECO:0000256" key="5">
    <source>
        <dbReference type="ARBA" id="ARBA00022723"/>
    </source>
</evidence>
<evidence type="ECO:0000256" key="15">
    <source>
        <dbReference type="ARBA" id="ARBA00029673"/>
    </source>
</evidence>
<dbReference type="eggNOG" id="ENOG502S254">
    <property type="taxonomic scope" value="Eukaryota"/>
</dbReference>
<evidence type="ECO:0000256" key="23">
    <source>
        <dbReference type="ARBA" id="ARBA00053094"/>
    </source>
</evidence>
<evidence type="ECO:0000259" key="24">
    <source>
        <dbReference type="PROSITE" id="PS51462"/>
    </source>
</evidence>
<evidence type="ECO:0000256" key="12">
    <source>
        <dbReference type="ARBA" id="ARBA00024596"/>
    </source>
</evidence>
<dbReference type="Pfam" id="PF00293">
    <property type="entry name" value="NUDIX"/>
    <property type="match status" value="1"/>
</dbReference>
<evidence type="ECO:0000256" key="6">
    <source>
        <dbReference type="ARBA" id="ARBA00022801"/>
    </source>
</evidence>
<evidence type="ECO:0000256" key="13">
    <source>
        <dbReference type="ARBA" id="ARBA00026103"/>
    </source>
</evidence>
<comment type="catalytic activity">
    <reaction evidence="12">
        <text>2-oxo-ATP + H2O = 2-oxo-AMP + diphosphate + H(+)</text>
        <dbReference type="Rhea" id="RHEA:67392"/>
        <dbReference type="ChEBI" id="CHEBI:15377"/>
        <dbReference type="ChEBI" id="CHEBI:15378"/>
        <dbReference type="ChEBI" id="CHEBI:33019"/>
        <dbReference type="ChEBI" id="CHEBI:71395"/>
        <dbReference type="ChEBI" id="CHEBI:172878"/>
    </reaction>
    <physiologicalReaction direction="left-to-right" evidence="12">
        <dbReference type="Rhea" id="RHEA:67393"/>
    </physiologicalReaction>
</comment>
<gene>
    <name evidence="25" type="ORF">BE221DRAFT_76188</name>
</gene>
<dbReference type="InterPro" id="IPR020084">
    <property type="entry name" value="NUDIX_hydrolase_CS"/>
</dbReference>
<feature type="domain" description="Nudix hydrolase" evidence="24">
    <location>
        <begin position="14"/>
        <end position="148"/>
    </location>
</feature>
<evidence type="ECO:0000256" key="21">
    <source>
        <dbReference type="ARBA" id="ARBA00048894"/>
    </source>
</evidence>